<dbReference type="SUPFAM" id="SSF51126">
    <property type="entry name" value="Pectin lyase-like"/>
    <property type="match status" value="1"/>
</dbReference>
<feature type="signal peptide" evidence="4">
    <location>
        <begin position="1"/>
        <end position="24"/>
    </location>
</feature>
<dbReference type="PANTHER" id="PTHR36578">
    <property type="entry name" value="CHROMOSOME 15, WHOLE GENOME SHOTGUN SEQUENCE"/>
    <property type="match status" value="1"/>
</dbReference>
<name>A0A9Q8Z021_CURCL</name>
<dbReference type="EMBL" id="CP089274">
    <property type="protein sequence ID" value="USP73497.1"/>
    <property type="molecule type" value="Genomic_DNA"/>
</dbReference>
<dbReference type="InterPro" id="IPR012334">
    <property type="entry name" value="Pectin_lyas_fold"/>
</dbReference>
<keyword evidence="7" id="KW-1185">Reference proteome</keyword>
<dbReference type="InterPro" id="IPR011050">
    <property type="entry name" value="Pectin_lyase_fold/virulence"/>
</dbReference>
<dbReference type="AlphaFoldDB" id="A0A9Q8Z021"/>
<dbReference type="GO" id="GO:0016829">
    <property type="term" value="F:lyase activity"/>
    <property type="evidence" value="ECO:0007669"/>
    <property type="project" value="UniProtKB-KW"/>
</dbReference>
<dbReference type="Gene3D" id="2.160.20.10">
    <property type="entry name" value="Single-stranded right-handed beta-helix, Pectin lyase-like"/>
    <property type="match status" value="1"/>
</dbReference>
<dbReference type="PANTHER" id="PTHR36578:SF1">
    <property type="entry name" value="APPLE DOMAIN-CONTAINING PROTEIN"/>
    <property type="match status" value="1"/>
</dbReference>
<evidence type="ECO:0000256" key="1">
    <source>
        <dbReference type="ARBA" id="ARBA00010980"/>
    </source>
</evidence>
<accession>A0A9Q8Z021</accession>
<evidence type="ECO:0000313" key="7">
    <source>
        <dbReference type="Proteomes" id="UP001056012"/>
    </source>
</evidence>
<gene>
    <name evidence="6" type="ORF">yc1106_00771</name>
</gene>
<dbReference type="Proteomes" id="UP001056012">
    <property type="component" value="Chromosome 1"/>
</dbReference>
<feature type="compositionally biased region" description="Polar residues" evidence="3">
    <location>
        <begin position="449"/>
        <end position="472"/>
    </location>
</feature>
<proteinExistence type="inferred from homology"/>
<keyword evidence="2 6" id="KW-0456">Lyase</keyword>
<feature type="chain" id="PRO_5040244052" evidence="4">
    <location>
        <begin position="25"/>
        <end position="768"/>
    </location>
</feature>
<dbReference type="InterPro" id="IPR002022">
    <property type="entry name" value="Pec_lyase"/>
</dbReference>
<dbReference type="SMART" id="SM00656">
    <property type="entry name" value="Amb_all"/>
    <property type="match status" value="1"/>
</dbReference>
<feature type="domain" description="Pectate lyase" evidence="5">
    <location>
        <begin position="87"/>
        <end position="310"/>
    </location>
</feature>
<comment type="similarity">
    <text evidence="1">Belongs to the polysaccharide lyase 1 family.</text>
</comment>
<dbReference type="GO" id="GO:0005576">
    <property type="term" value="C:extracellular region"/>
    <property type="evidence" value="ECO:0007669"/>
    <property type="project" value="UniProtKB-SubCell"/>
</dbReference>
<evidence type="ECO:0000256" key="3">
    <source>
        <dbReference type="SAM" id="MobiDB-lite"/>
    </source>
</evidence>
<organism evidence="6 7">
    <name type="scientific">Curvularia clavata</name>
    <dbReference type="NCBI Taxonomy" id="95742"/>
    <lineage>
        <taxon>Eukaryota</taxon>
        <taxon>Fungi</taxon>
        <taxon>Dikarya</taxon>
        <taxon>Ascomycota</taxon>
        <taxon>Pezizomycotina</taxon>
        <taxon>Dothideomycetes</taxon>
        <taxon>Pleosporomycetidae</taxon>
        <taxon>Pleosporales</taxon>
        <taxon>Pleosporineae</taxon>
        <taxon>Pleosporaceae</taxon>
        <taxon>Curvularia</taxon>
    </lineage>
</organism>
<evidence type="ECO:0000256" key="4">
    <source>
        <dbReference type="SAM" id="SignalP"/>
    </source>
</evidence>
<dbReference type="GO" id="GO:0000272">
    <property type="term" value="P:polysaccharide catabolic process"/>
    <property type="evidence" value="ECO:0007669"/>
    <property type="project" value="UniProtKB-KW"/>
</dbReference>
<reference evidence="6" key="1">
    <citation type="submission" date="2021-12" db="EMBL/GenBank/DDBJ databases">
        <title>Curvularia clavata genome.</title>
        <authorList>
            <person name="Cao Y."/>
        </authorList>
    </citation>
    <scope>NUCLEOTIDE SEQUENCE</scope>
    <source>
        <strain evidence="6">Yc1106</strain>
    </source>
</reference>
<dbReference type="OrthoDB" id="271448at2759"/>
<evidence type="ECO:0000256" key="2">
    <source>
        <dbReference type="ARBA" id="ARBA00023239"/>
    </source>
</evidence>
<evidence type="ECO:0000259" key="5">
    <source>
        <dbReference type="SMART" id="SM00656"/>
    </source>
</evidence>
<feature type="region of interest" description="Disordered" evidence="3">
    <location>
        <begin position="442"/>
        <end position="496"/>
    </location>
</feature>
<keyword evidence="4" id="KW-0732">Signal</keyword>
<sequence length="768" mass="81239">MPSSNTKTTLIWVLSFAPSVFSAALPVKRAISSVVTGTPIGFASGVTGGGNAKPVYPTNINDLKKYLTSKDPQVIVIDGAYNFAGSEGTQTEQACNTYSCTPEKGGQAMLNTLKGCTTATYNVVIDKAAYQGIQVQSNKTLVGKNGATLNGKGLRMVSVSNIIIQNLKITNLNPKYVWGGDALSLSGTSDIWIDHVETSEAGRQHYSFGQDANHRITISNSFINGKTRYSASCNGHTYWGEEMVGKDDSITWYANYVYMTSGRSPALSGGTLLHAANNVFSDNTGHLIEGGEAAARGLFEGNVFKGIGTTLDAGFKGKLFAANAGNAASCKAALGRNCEANSYSSAPEIKRADTGFFGEFKGLTMVKAASAATIANDVPKKAGATFQATNPPRFLYQQPPTFKMRNVLLAATALSGLASALPQMINIEAALAVPKPAVLGPKVEEKPNTDNYNESQVAQQVTDSVASTGVQKNSKRSVDDACAPQPGGAATNPGTGSVADYLDSNNALRVAARGASTPTGYTLAFKDLTAATEQIGYLTYKNIDSGEYDVAACAAFCDSEKFCLGFNIFAERDPSLNPAANCADPAPITNVKCALFGYPVSANSATNSGQFREQFQVAVTASNGYSKADTANCKSAPSVDDFNAPTNLKAAINAPLAKKNGQDYDTYNGMRLFNTNPYDPSLCAAACEAQTTYDKAHPDANGNYKPCNFFNSYILTKNGVPLGTYCSFYTQSWDSSYAVNTGYDWEADQYRVICSASYDLTTPDSGSN</sequence>
<dbReference type="VEuPathDB" id="FungiDB:yc1106_00771"/>
<protein>
    <submittedName>
        <fullName evidence="6">Pectin lyase-like protein</fullName>
    </submittedName>
</protein>
<evidence type="ECO:0000313" key="6">
    <source>
        <dbReference type="EMBL" id="USP73497.1"/>
    </source>
</evidence>